<gene>
    <name evidence="1" type="ORF">DFR44_13030</name>
</gene>
<evidence type="ECO:0000313" key="2">
    <source>
        <dbReference type="Proteomes" id="UP000294480"/>
    </source>
</evidence>
<evidence type="ECO:0000313" key="1">
    <source>
        <dbReference type="EMBL" id="TDR28961.1"/>
    </source>
</evidence>
<accession>A0A4V3DJN0</accession>
<reference evidence="1 2" key="1">
    <citation type="submission" date="2019-03" db="EMBL/GenBank/DDBJ databases">
        <title>Genomic Encyclopedia of Type Strains, Phase IV (KMG-IV): sequencing the most valuable type-strain genomes for metagenomic binning, comparative biology and taxonomic classification.</title>
        <authorList>
            <person name="Goeker M."/>
        </authorList>
    </citation>
    <scope>NUCLEOTIDE SEQUENCE [LARGE SCALE GENOMIC DNA]</scope>
    <source>
        <strain evidence="1 2">DSM 102852</strain>
    </source>
</reference>
<proteinExistence type="predicted"/>
<comment type="caution">
    <text evidence="1">The sequence shown here is derived from an EMBL/GenBank/DDBJ whole genome shotgun (WGS) entry which is preliminary data.</text>
</comment>
<dbReference type="Proteomes" id="UP000294480">
    <property type="component" value="Unassembled WGS sequence"/>
</dbReference>
<sequence length="196" mass="23126">MNLNKNMEDWLYKDHSGVLMFVERNFDEVNSRNQKGLNKSLLRVRGRELVLQELSEAIEHQKTLGFATAEFVDYVRFLMDEQSHPFTMRQDNKASNQLNTLIDVCPAISESGIITLNWMKKRPAKMMRFKAVLSYIEQLNVSLDVKWRFILIEHQRIMAQRLLMEARQRVVTLGRELSDVMDIPQYPMKPDCIEYL</sequence>
<dbReference type="AlphaFoldDB" id="A0A4V3DJN0"/>
<keyword evidence="2" id="KW-1185">Reference proteome</keyword>
<dbReference type="EMBL" id="SNZE01000030">
    <property type="protein sequence ID" value="TDR28961.1"/>
    <property type="molecule type" value="Genomic_DNA"/>
</dbReference>
<name>A0A4V3DJN0_9BURK</name>
<organism evidence="1 2">
    <name type="scientific">Hydromonas duriensis</name>
    <dbReference type="NCBI Taxonomy" id="1527608"/>
    <lineage>
        <taxon>Bacteria</taxon>
        <taxon>Pseudomonadati</taxon>
        <taxon>Pseudomonadota</taxon>
        <taxon>Betaproteobacteria</taxon>
        <taxon>Burkholderiales</taxon>
        <taxon>Burkholderiaceae</taxon>
        <taxon>Hydromonas</taxon>
    </lineage>
</organism>
<protein>
    <submittedName>
        <fullName evidence="1">Uncharacterized protein</fullName>
    </submittedName>
</protein>